<evidence type="ECO:0000313" key="11">
    <source>
        <dbReference type="Proteomes" id="UP001220324"/>
    </source>
</evidence>
<comment type="caution">
    <text evidence="10">The sequence shown here is derived from an EMBL/GenBank/DDBJ whole genome shotgun (WGS) entry which is preliminary data.</text>
</comment>
<dbReference type="InterPro" id="IPR029063">
    <property type="entry name" value="SAM-dependent_MTases_sf"/>
</dbReference>
<dbReference type="EC" id="2.1.1.261" evidence="7"/>
<dbReference type="InterPro" id="IPR017805">
    <property type="entry name" value="SAM_MeTrfase_EasF-type_put"/>
</dbReference>
<keyword evidence="4" id="KW-0017">Alkaloid metabolism</keyword>
<gene>
    <name evidence="10" type="ORF">N7494_000423</name>
</gene>
<dbReference type="GO" id="GO:0009820">
    <property type="term" value="P:alkaloid metabolic process"/>
    <property type="evidence" value="ECO:0007669"/>
    <property type="project" value="UniProtKB-KW"/>
</dbReference>
<name>A0AAD6D5S2_9EURO</name>
<comment type="pathway">
    <text evidence="1">Alkaloid biosynthesis; ergot alkaloid biosynthesis.</text>
</comment>
<dbReference type="Proteomes" id="UP001220324">
    <property type="component" value="Unassembled WGS sequence"/>
</dbReference>
<dbReference type="NCBIfam" id="TIGR03439">
    <property type="entry name" value="methyl_EasF"/>
    <property type="match status" value="1"/>
</dbReference>
<feature type="domain" description="Histidine-specific methyltransferase SAM-dependent" evidence="9">
    <location>
        <begin position="21"/>
        <end position="330"/>
    </location>
</feature>
<evidence type="ECO:0000256" key="6">
    <source>
        <dbReference type="ARBA" id="ARBA00022679"/>
    </source>
</evidence>
<dbReference type="PANTHER" id="PTHR43397:SF1">
    <property type="entry name" value="ERGOTHIONEINE BIOSYNTHESIS PROTEIN 1"/>
    <property type="match status" value="1"/>
</dbReference>
<evidence type="ECO:0000313" key="10">
    <source>
        <dbReference type="EMBL" id="KAJ5556508.1"/>
    </source>
</evidence>
<evidence type="ECO:0000256" key="4">
    <source>
        <dbReference type="ARBA" id="ARBA00022589"/>
    </source>
</evidence>
<dbReference type="AlphaFoldDB" id="A0AAD6D5S2"/>
<dbReference type="GO" id="GO:0032259">
    <property type="term" value="P:methylation"/>
    <property type="evidence" value="ECO:0007669"/>
    <property type="project" value="UniProtKB-KW"/>
</dbReference>
<keyword evidence="11" id="KW-1185">Reference proteome</keyword>
<dbReference type="InterPro" id="IPR017804">
    <property type="entry name" value="MeTrfase_EgtD-like"/>
</dbReference>
<evidence type="ECO:0000259" key="9">
    <source>
        <dbReference type="Pfam" id="PF10017"/>
    </source>
</evidence>
<protein>
    <recommendedName>
        <fullName evidence="7">4-dimethylallyltryptophan N-methyltransferase</fullName>
        <ecNumber evidence="7">2.1.1.261</ecNumber>
    </recommendedName>
</protein>
<dbReference type="PANTHER" id="PTHR43397">
    <property type="entry name" value="ERGOTHIONEINE BIOSYNTHESIS PROTEIN 1"/>
    <property type="match status" value="1"/>
</dbReference>
<evidence type="ECO:0000256" key="7">
    <source>
        <dbReference type="ARBA" id="ARBA00039094"/>
    </source>
</evidence>
<evidence type="ECO:0000256" key="8">
    <source>
        <dbReference type="ARBA" id="ARBA00049425"/>
    </source>
</evidence>
<comment type="similarity">
    <text evidence="2">Belongs to the methyltransferase superfamily.</text>
</comment>
<comment type="catalytic activity">
    <reaction evidence="8">
        <text>4-(3-methylbut-2-enyl)-L-tryptophan + S-adenosyl-L-methionine = 4-(3-methylbut-2-enyl)-L-abrine + S-adenosyl-L-homocysteine + H(+)</text>
        <dbReference type="Rhea" id="RHEA:34435"/>
        <dbReference type="ChEBI" id="CHEBI:15378"/>
        <dbReference type="ChEBI" id="CHEBI:57856"/>
        <dbReference type="ChEBI" id="CHEBI:58209"/>
        <dbReference type="ChEBI" id="CHEBI:59789"/>
        <dbReference type="ChEBI" id="CHEBI:67248"/>
        <dbReference type="EC" id="2.1.1.261"/>
    </reaction>
</comment>
<keyword evidence="5 10" id="KW-0489">Methyltransferase</keyword>
<comment type="subunit">
    <text evidence="3">Homodimer.</text>
</comment>
<reference evidence="10 11" key="1">
    <citation type="journal article" date="2023" name="IMA Fungus">
        <title>Comparative genomic study of the Penicillium genus elucidates a diverse pangenome and 15 lateral gene transfer events.</title>
        <authorList>
            <person name="Petersen C."/>
            <person name="Sorensen T."/>
            <person name="Nielsen M.R."/>
            <person name="Sondergaard T.E."/>
            <person name="Sorensen J.L."/>
            <person name="Fitzpatrick D.A."/>
            <person name="Frisvad J.C."/>
            <person name="Nielsen K.L."/>
        </authorList>
    </citation>
    <scope>NUCLEOTIDE SEQUENCE [LARGE SCALE GENOMIC DNA]</scope>
    <source>
        <strain evidence="10 11">IBT 35679</strain>
    </source>
</reference>
<dbReference type="EMBL" id="JAQIZZ010000001">
    <property type="protein sequence ID" value="KAJ5556508.1"/>
    <property type="molecule type" value="Genomic_DNA"/>
</dbReference>
<dbReference type="InterPro" id="IPR019257">
    <property type="entry name" value="MeTrfase_dom"/>
</dbReference>
<evidence type="ECO:0000256" key="1">
    <source>
        <dbReference type="ARBA" id="ARBA00005107"/>
    </source>
</evidence>
<evidence type="ECO:0000256" key="2">
    <source>
        <dbReference type="ARBA" id="ARBA00008361"/>
    </source>
</evidence>
<evidence type="ECO:0000256" key="3">
    <source>
        <dbReference type="ARBA" id="ARBA00011738"/>
    </source>
</evidence>
<organism evidence="10 11">
    <name type="scientific">Penicillium frequentans</name>
    <dbReference type="NCBI Taxonomy" id="3151616"/>
    <lineage>
        <taxon>Eukaryota</taxon>
        <taxon>Fungi</taxon>
        <taxon>Dikarya</taxon>
        <taxon>Ascomycota</taxon>
        <taxon>Pezizomycotina</taxon>
        <taxon>Eurotiomycetes</taxon>
        <taxon>Eurotiomycetidae</taxon>
        <taxon>Eurotiales</taxon>
        <taxon>Aspergillaceae</taxon>
        <taxon>Penicillium</taxon>
    </lineage>
</organism>
<evidence type="ECO:0000256" key="5">
    <source>
        <dbReference type="ARBA" id="ARBA00022603"/>
    </source>
</evidence>
<proteinExistence type="inferred from homology"/>
<dbReference type="Gene3D" id="3.40.50.150">
    <property type="entry name" value="Vaccinia Virus protein VP39"/>
    <property type="match status" value="1"/>
</dbReference>
<dbReference type="GO" id="GO:0008168">
    <property type="term" value="F:methyltransferase activity"/>
    <property type="evidence" value="ECO:0007669"/>
    <property type="project" value="UniProtKB-KW"/>
</dbReference>
<sequence length="353" mass="39825">MDMFKHRVLDIRKSTFESIISQDIVKGIHEEPRTLPTVLLYSERGLQHYDRHSHAPGYYLRHEEIRILKNQAHSIANSIENKSVIVDLGSASLDKVILLLEALEAAEKEVTYFALDLCHKELVSTLESIPVNTFKHVRCAALHGTFDDGLEWMRTCPEIRDLPKCVLFLGSTIGNFSRRNAATFLNQIALKALTRTPSQSSIIVTIDGCKLPTKVLHAYTGDGVGPFTLAGLQYASSILAEETTSTISTFNAEDWVTMSEWNSTLGRYEGSYMPKANDIQLGPPFENITIKKTEKIRFVYSHKYDVNERNALFEGAGLQEVNSWTEGDCDLVPYESGECAHEHRKERRSGFRI</sequence>
<dbReference type="InterPro" id="IPR051128">
    <property type="entry name" value="EgtD_Methyltrsf_superfamily"/>
</dbReference>
<dbReference type="Pfam" id="PF10017">
    <property type="entry name" value="Methyltransf_33"/>
    <property type="match status" value="1"/>
</dbReference>
<dbReference type="PIRSF" id="PIRSF018005">
    <property type="entry name" value="UCP018005"/>
    <property type="match status" value="1"/>
</dbReference>
<accession>A0AAD6D5S2</accession>
<keyword evidence="6" id="KW-0808">Transferase</keyword>